<feature type="compositionally biased region" description="Low complexity" evidence="1">
    <location>
        <begin position="441"/>
        <end position="458"/>
    </location>
</feature>
<evidence type="ECO:0008006" key="4">
    <source>
        <dbReference type="Google" id="ProtNLM"/>
    </source>
</evidence>
<dbReference type="Pfam" id="PF07949">
    <property type="entry name" value="YbbR"/>
    <property type="match status" value="2"/>
</dbReference>
<accession>A0A371P610</accession>
<name>A0A371P610_9BACL</name>
<gene>
    <name evidence="2" type="ORF">DX130_23175</name>
</gene>
<comment type="caution">
    <text evidence="2">The sequence shown here is derived from an EMBL/GenBank/DDBJ whole genome shotgun (WGS) entry which is preliminary data.</text>
</comment>
<dbReference type="Gene3D" id="2.170.120.40">
    <property type="entry name" value="YbbR-like domain"/>
    <property type="match status" value="2"/>
</dbReference>
<proteinExistence type="predicted"/>
<dbReference type="InterPro" id="IPR053154">
    <property type="entry name" value="c-di-AMP_regulator"/>
</dbReference>
<organism evidence="2 3">
    <name type="scientific">Paenibacillus paeoniae</name>
    <dbReference type="NCBI Taxonomy" id="2292705"/>
    <lineage>
        <taxon>Bacteria</taxon>
        <taxon>Bacillati</taxon>
        <taxon>Bacillota</taxon>
        <taxon>Bacilli</taxon>
        <taxon>Bacillales</taxon>
        <taxon>Paenibacillaceae</taxon>
        <taxon>Paenibacillus</taxon>
    </lineage>
</organism>
<dbReference type="EMBL" id="QUBQ01000006">
    <property type="protein sequence ID" value="REK71339.1"/>
    <property type="molecule type" value="Genomic_DNA"/>
</dbReference>
<evidence type="ECO:0000313" key="3">
    <source>
        <dbReference type="Proteomes" id="UP000261905"/>
    </source>
</evidence>
<dbReference type="AlphaFoldDB" id="A0A371P610"/>
<sequence>MDKWLSHPTALKIISVLLGILLFAVVHIDPETSPQSLTSSIDTKIIEAATIVPIGLDEEKYVLSAMEPTVARIVVEGKISSLYAASNSDYIVNVDLAGLKPGIQELPLIVKLPRGIKEVELSPRKVTVRIEEIVTKSFDAQVMVEGDVAAGFVLGGPEIVSEGGSAVQVTLPKDDMDKVGLVAASIDVSNADKTVVNKKAKLVVYDTEGQEITGAIVKPSTIHAEVKVTLPFKQVPLQLRYSGELPEDMSLVSVKPSVDFVTVYASQEDLDAISIYDGAVLDLSKVKQSGTIKVKAPPVDHIQAVNPGEIELTIVVEVATTKKLSNVPISITGTGPGLTAQILTPASGTMDLEISGAEAVLADVVLDDVAIVAKVAGLDPGTHTIALELELPPYVQPVLGDGQSLSATIEIMDPTVSNGNDPEDTEVGGTPVDPPDEGSEGATPGNNGSGSGNANARSGGDKSGNQHALVDANRRTPSNHLIAWKKEDATV</sequence>
<reference evidence="2 3" key="1">
    <citation type="submission" date="2018-08" db="EMBL/GenBank/DDBJ databases">
        <title>Paenibacillus sp. M4BSY-1, whole genome shotgun sequence.</title>
        <authorList>
            <person name="Tuo L."/>
        </authorList>
    </citation>
    <scope>NUCLEOTIDE SEQUENCE [LARGE SCALE GENOMIC DNA]</scope>
    <source>
        <strain evidence="2 3">M4BSY-1</strain>
    </source>
</reference>
<dbReference type="PANTHER" id="PTHR37804:SF1">
    <property type="entry name" value="CDAA REGULATORY PROTEIN CDAR"/>
    <property type="match status" value="1"/>
</dbReference>
<evidence type="ECO:0000256" key="1">
    <source>
        <dbReference type="SAM" id="MobiDB-lite"/>
    </source>
</evidence>
<feature type="region of interest" description="Disordered" evidence="1">
    <location>
        <begin position="413"/>
        <end position="491"/>
    </location>
</feature>
<dbReference type="InterPro" id="IPR012505">
    <property type="entry name" value="YbbR"/>
</dbReference>
<evidence type="ECO:0000313" key="2">
    <source>
        <dbReference type="EMBL" id="REK71339.1"/>
    </source>
</evidence>
<dbReference type="Proteomes" id="UP000261905">
    <property type="component" value="Unassembled WGS sequence"/>
</dbReference>
<dbReference type="RefSeq" id="WP_116049433.1">
    <property type="nucleotide sequence ID" value="NZ_QUBQ01000006.1"/>
</dbReference>
<dbReference type="PANTHER" id="PTHR37804">
    <property type="entry name" value="CDAA REGULATORY PROTEIN CDAR"/>
    <property type="match status" value="1"/>
</dbReference>
<dbReference type="Gene3D" id="2.170.120.30">
    <property type="match status" value="2"/>
</dbReference>
<dbReference type="OrthoDB" id="1013291at2"/>
<keyword evidence="3" id="KW-1185">Reference proteome</keyword>
<protein>
    <recommendedName>
        <fullName evidence="4">YbbR-like domain-containing protein</fullName>
    </recommendedName>
</protein>